<proteinExistence type="predicted"/>
<dbReference type="STRING" id="871741.SAMN05192570_1211"/>
<evidence type="ECO:0000313" key="2">
    <source>
        <dbReference type="Proteomes" id="UP000198788"/>
    </source>
</evidence>
<reference evidence="2" key="1">
    <citation type="submission" date="2016-10" db="EMBL/GenBank/DDBJ databases">
        <authorList>
            <person name="Varghese N."/>
            <person name="Submissions S."/>
        </authorList>
    </citation>
    <scope>NUCLEOTIDE SEQUENCE [LARGE SCALE GENOMIC DNA]</scope>
    <source>
        <strain evidence="2">CGMCC 1.10683</strain>
    </source>
</reference>
<dbReference type="AlphaFoldDB" id="A0A1I6PRU9"/>
<protein>
    <submittedName>
        <fullName evidence="1">Uncharacterized protein</fullName>
    </submittedName>
</protein>
<dbReference type="RefSeq" id="WP_092307830.1">
    <property type="nucleotide sequence ID" value="NZ_FOZV01000002.1"/>
</dbReference>
<organism evidence="1 2">
    <name type="scientific">Brevundimonas viscosa</name>
    <dbReference type="NCBI Taxonomy" id="871741"/>
    <lineage>
        <taxon>Bacteria</taxon>
        <taxon>Pseudomonadati</taxon>
        <taxon>Pseudomonadota</taxon>
        <taxon>Alphaproteobacteria</taxon>
        <taxon>Caulobacterales</taxon>
        <taxon>Caulobacteraceae</taxon>
        <taxon>Brevundimonas</taxon>
    </lineage>
</organism>
<evidence type="ECO:0000313" key="1">
    <source>
        <dbReference type="EMBL" id="SFS42765.1"/>
    </source>
</evidence>
<accession>A0A1I6PRU9</accession>
<gene>
    <name evidence="1" type="ORF">SAMN05192570_1211</name>
</gene>
<dbReference type="Proteomes" id="UP000198788">
    <property type="component" value="Unassembled WGS sequence"/>
</dbReference>
<name>A0A1I6PRU9_9CAUL</name>
<keyword evidence="2" id="KW-1185">Reference proteome</keyword>
<dbReference type="EMBL" id="FOZV01000002">
    <property type="protein sequence ID" value="SFS42765.1"/>
    <property type="molecule type" value="Genomic_DNA"/>
</dbReference>
<sequence length="116" mass="12742">MVFACSSTPGERTGLRLIKGEVDGIVERLGIPAQPDRRPLYFAEGPYVVRTHNRERMDIRAAFAEAQRLLIKAASATIEPSLADAYRDELNTLIDVIREADGNRPRPPAQAARAAA</sequence>